<dbReference type="PANTHER" id="PTHR11439">
    <property type="entry name" value="GAG-POL-RELATED RETROTRANSPOSON"/>
    <property type="match status" value="1"/>
</dbReference>
<dbReference type="RefSeq" id="XP_009761510.1">
    <property type="nucleotide sequence ID" value="XM_009763208.1"/>
</dbReference>
<gene>
    <name evidence="2" type="primary">LOC104213676</name>
</gene>
<accession>A0A1U7VI29</accession>
<keyword evidence="1" id="KW-1185">Reference proteome</keyword>
<dbReference type="AlphaFoldDB" id="A0A1U7VI29"/>
<sequence>MEQNRKLTTVEYDTHCDLNDDSQLTDVKGYQRLIGKLLYLILTRPDIAYAVQSLSQFMQAPKRSHLEVGQTVFNELGTAVSTPIQLFIDSKATMQIVRNPIFYERTKHIEIDCHFVRKKVQEELIHHVYVPIEDQEADILAKGLGSVHHHHLLSKLGVLNIFITPSLKGGVEMNKVIAGDSCESNSLEGRKKLGDSCSLLDKLVMLFS</sequence>
<protein>
    <submittedName>
        <fullName evidence="2">Uncharacterized protein LOC104213676</fullName>
    </submittedName>
</protein>
<reference evidence="2" key="2">
    <citation type="submission" date="2025-08" db="UniProtKB">
        <authorList>
            <consortium name="RefSeq"/>
        </authorList>
    </citation>
    <scope>IDENTIFICATION</scope>
    <source>
        <tissue evidence="2">Leaf</tissue>
    </source>
</reference>
<dbReference type="eggNOG" id="KOG0017">
    <property type="taxonomic scope" value="Eukaryota"/>
</dbReference>
<dbReference type="SUPFAM" id="SSF56672">
    <property type="entry name" value="DNA/RNA polymerases"/>
    <property type="match status" value="1"/>
</dbReference>
<evidence type="ECO:0000313" key="2">
    <source>
        <dbReference type="RefSeq" id="XP_009761510.1"/>
    </source>
</evidence>
<reference evidence="1" key="1">
    <citation type="journal article" date="2013" name="Genome Biol.">
        <title>Reference genomes and transcriptomes of Nicotiana sylvestris and Nicotiana tomentosiformis.</title>
        <authorList>
            <person name="Sierro N."/>
            <person name="Battey J.N."/>
            <person name="Ouadi S."/>
            <person name="Bovet L."/>
            <person name="Goepfert S."/>
            <person name="Bakaher N."/>
            <person name="Peitsch M.C."/>
            <person name="Ivanov N.V."/>
        </authorList>
    </citation>
    <scope>NUCLEOTIDE SEQUENCE [LARGE SCALE GENOMIC DNA]</scope>
</reference>
<evidence type="ECO:0000313" key="1">
    <source>
        <dbReference type="Proteomes" id="UP000189701"/>
    </source>
</evidence>
<dbReference type="OrthoDB" id="1746074at2759"/>
<organism evidence="1 2">
    <name type="scientific">Nicotiana sylvestris</name>
    <name type="common">Wood tobacco</name>
    <name type="synonym">South American tobacco</name>
    <dbReference type="NCBI Taxonomy" id="4096"/>
    <lineage>
        <taxon>Eukaryota</taxon>
        <taxon>Viridiplantae</taxon>
        <taxon>Streptophyta</taxon>
        <taxon>Embryophyta</taxon>
        <taxon>Tracheophyta</taxon>
        <taxon>Spermatophyta</taxon>
        <taxon>Magnoliopsida</taxon>
        <taxon>eudicotyledons</taxon>
        <taxon>Gunneridae</taxon>
        <taxon>Pentapetalae</taxon>
        <taxon>asterids</taxon>
        <taxon>lamiids</taxon>
        <taxon>Solanales</taxon>
        <taxon>Solanaceae</taxon>
        <taxon>Nicotianoideae</taxon>
        <taxon>Nicotianeae</taxon>
        <taxon>Nicotiana</taxon>
    </lineage>
</organism>
<dbReference type="CDD" id="cd09272">
    <property type="entry name" value="RNase_HI_RT_Ty1"/>
    <property type="match status" value="1"/>
</dbReference>
<dbReference type="Proteomes" id="UP000189701">
    <property type="component" value="Unplaced"/>
</dbReference>
<dbReference type="InterPro" id="IPR043502">
    <property type="entry name" value="DNA/RNA_pol_sf"/>
</dbReference>
<proteinExistence type="predicted"/>
<name>A0A1U7VI29_NICSY</name>
<dbReference type="PANTHER" id="PTHR11439:SF448">
    <property type="entry name" value="REVERSE TRANSCRIPTASE TY1_COPIA-TYPE DOMAIN-CONTAINING PROTEIN"/>
    <property type="match status" value="1"/>
</dbReference>
<dbReference type="STRING" id="4096.A0A1U7VI29"/>